<evidence type="ECO:0000256" key="1">
    <source>
        <dbReference type="ARBA" id="ARBA00023015"/>
    </source>
</evidence>
<dbReference type="RefSeq" id="WP_386716397.1">
    <property type="nucleotide sequence ID" value="NZ_JBHRSZ010000002.1"/>
</dbReference>
<feature type="domain" description="HTH asnC-type" evidence="4">
    <location>
        <begin position="6"/>
        <end position="65"/>
    </location>
</feature>
<keyword evidence="2" id="KW-0238">DNA-binding</keyword>
<dbReference type="Gene3D" id="1.10.10.10">
    <property type="entry name" value="Winged helix-like DNA-binding domain superfamily/Winged helix DNA-binding domain"/>
    <property type="match status" value="1"/>
</dbReference>
<evidence type="ECO:0000256" key="3">
    <source>
        <dbReference type="ARBA" id="ARBA00023163"/>
    </source>
</evidence>
<keyword evidence="6" id="KW-1185">Reference proteome</keyword>
<keyword evidence="1" id="KW-0805">Transcription regulation</keyword>
<dbReference type="InterPro" id="IPR036390">
    <property type="entry name" value="WH_DNA-bd_sf"/>
</dbReference>
<dbReference type="InterPro" id="IPR011008">
    <property type="entry name" value="Dimeric_a/b-barrel"/>
</dbReference>
<proteinExistence type="predicted"/>
<dbReference type="InterPro" id="IPR019888">
    <property type="entry name" value="Tscrpt_reg_AsnC-like"/>
</dbReference>
<evidence type="ECO:0000259" key="4">
    <source>
        <dbReference type="PROSITE" id="PS50956"/>
    </source>
</evidence>
<evidence type="ECO:0000313" key="6">
    <source>
        <dbReference type="Proteomes" id="UP001595476"/>
    </source>
</evidence>
<dbReference type="SMART" id="SM00344">
    <property type="entry name" value="HTH_ASNC"/>
    <property type="match status" value="1"/>
</dbReference>
<dbReference type="InterPro" id="IPR036388">
    <property type="entry name" value="WH-like_DNA-bd_sf"/>
</dbReference>
<dbReference type="Pfam" id="PF13412">
    <property type="entry name" value="HTH_24"/>
    <property type="match status" value="1"/>
</dbReference>
<accession>A0ABV7HC06</accession>
<name>A0ABV7HC06_9GAMM</name>
<dbReference type="CDD" id="cd00090">
    <property type="entry name" value="HTH_ARSR"/>
    <property type="match status" value="1"/>
</dbReference>
<keyword evidence="3" id="KW-0804">Transcription</keyword>
<dbReference type="Proteomes" id="UP001595476">
    <property type="component" value="Unassembled WGS sequence"/>
</dbReference>
<reference evidence="6" key="1">
    <citation type="journal article" date="2019" name="Int. J. Syst. Evol. Microbiol.">
        <title>The Global Catalogue of Microorganisms (GCM) 10K type strain sequencing project: providing services to taxonomists for standard genome sequencing and annotation.</title>
        <authorList>
            <consortium name="The Broad Institute Genomics Platform"/>
            <consortium name="The Broad Institute Genome Sequencing Center for Infectious Disease"/>
            <person name="Wu L."/>
            <person name="Ma J."/>
        </authorList>
    </citation>
    <scope>NUCLEOTIDE SEQUENCE [LARGE SCALE GENOMIC DNA]</scope>
    <source>
        <strain evidence="6">KCTC 52438</strain>
    </source>
</reference>
<dbReference type="InterPro" id="IPR011991">
    <property type="entry name" value="ArsR-like_HTH"/>
</dbReference>
<dbReference type="PROSITE" id="PS50956">
    <property type="entry name" value="HTH_ASNC_2"/>
    <property type="match status" value="1"/>
</dbReference>
<dbReference type="PROSITE" id="PS00519">
    <property type="entry name" value="HTH_ASNC_1"/>
    <property type="match status" value="1"/>
</dbReference>
<protein>
    <submittedName>
        <fullName evidence="5">Lrp/AsnC family transcriptional regulator</fullName>
    </submittedName>
</protein>
<organism evidence="5 6">
    <name type="scientific">Litoribrevibacter euphylliae</name>
    <dbReference type="NCBI Taxonomy" id="1834034"/>
    <lineage>
        <taxon>Bacteria</taxon>
        <taxon>Pseudomonadati</taxon>
        <taxon>Pseudomonadota</taxon>
        <taxon>Gammaproteobacteria</taxon>
        <taxon>Oceanospirillales</taxon>
        <taxon>Oceanospirillaceae</taxon>
        <taxon>Litoribrevibacter</taxon>
    </lineage>
</organism>
<dbReference type="InterPro" id="IPR000485">
    <property type="entry name" value="AsnC-type_HTH_dom"/>
</dbReference>
<dbReference type="SUPFAM" id="SSF54909">
    <property type="entry name" value="Dimeric alpha+beta barrel"/>
    <property type="match status" value="1"/>
</dbReference>
<evidence type="ECO:0000313" key="5">
    <source>
        <dbReference type="EMBL" id="MFC3150141.1"/>
    </source>
</evidence>
<sequence length="153" mass="17534">MAELLETDRRILRILQKDNKITNAALAERVGLSPPACLKRVKRLHEVGVIEQNVAILNLKQAGIGITMIVEVEMESDRADKNDEFIRRVKATPEVSQCYQVTGEVDFVLIVNVSDMEAFQTFTEQVLYSYSNMRKFRTLISMRRNKFSTEVPL</sequence>
<comment type="caution">
    <text evidence="5">The sequence shown here is derived from an EMBL/GenBank/DDBJ whole genome shotgun (WGS) entry which is preliminary data.</text>
</comment>
<dbReference type="PANTHER" id="PTHR30154:SF34">
    <property type="entry name" value="TRANSCRIPTIONAL REGULATOR AZLB"/>
    <property type="match status" value="1"/>
</dbReference>
<dbReference type="EMBL" id="JBHRSZ010000002">
    <property type="protein sequence ID" value="MFC3150141.1"/>
    <property type="molecule type" value="Genomic_DNA"/>
</dbReference>
<dbReference type="PRINTS" id="PR00033">
    <property type="entry name" value="HTHASNC"/>
</dbReference>
<gene>
    <name evidence="5" type="ORF">ACFOEK_03815</name>
</gene>
<dbReference type="Pfam" id="PF01037">
    <property type="entry name" value="AsnC_trans_reg"/>
    <property type="match status" value="1"/>
</dbReference>
<dbReference type="Gene3D" id="3.30.70.920">
    <property type="match status" value="1"/>
</dbReference>
<dbReference type="InterPro" id="IPR019887">
    <property type="entry name" value="Tscrpt_reg_AsnC/Lrp_C"/>
</dbReference>
<dbReference type="InterPro" id="IPR019885">
    <property type="entry name" value="Tscrpt_reg_HTH_AsnC-type_CS"/>
</dbReference>
<dbReference type="SUPFAM" id="SSF46785">
    <property type="entry name" value="Winged helix' DNA-binding domain"/>
    <property type="match status" value="1"/>
</dbReference>
<evidence type="ECO:0000256" key="2">
    <source>
        <dbReference type="ARBA" id="ARBA00023125"/>
    </source>
</evidence>
<dbReference type="PANTHER" id="PTHR30154">
    <property type="entry name" value="LEUCINE-RESPONSIVE REGULATORY PROTEIN"/>
    <property type="match status" value="1"/>
</dbReference>